<evidence type="ECO:0000313" key="2">
    <source>
        <dbReference type="EMBL" id="MBK1816027.1"/>
    </source>
</evidence>
<evidence type="ECO:0000313" key="3">
    <source>
        <dbReference type="Proteomes" id="UP000600139"/>
    </source>
</evidence>
<dbReference type="SUPFAM" id="SSF50952">
    <property type="entry name" value="Soluble quinoprotein glucose dehydrogenase"/>
    <property type="match status" value="1"/>
</dbReference>
<dbReference type="InterPro" id="IPR011042">
    <property type="entry name" value="6-blade_b-propeller_TolB-like"/>
</dbReference>
<dbReference type="PANTHER" id="PTHR33546">
    <property type="entry name" value="LARGE, MULTIFUNCTIONAL SECRETED PROTEIN-RELATED"/>
    <property type="match status" value="1"/>
</dbReference>
<dbReference type="Proteomes" id="UP000600139">
    <property type="component" value="Unassembled WGS sequence"/>
</dbReference>
<organism evidence="2 3">
    <name type="scientific">Luteolibacter yonseiensis</name>
    <dbReference type="NCBI Taxonomy" id="1144680"/>
    <lineage>
        <taxon>Bacteria</taxon>
        <taxon>Pseudomonadati</taxon>
        <taxon>Verrucomicrobiota</taxon>
        <taxon>Verrucomicrobiia</taxon>
        <taxon>Verrucomicrobiales</taxon>
        <taxon>Verrucomicrobiaceae</taxon>
        <taxon>Luteolibacter</taxon>
    </lineage>
</organism>
<gene>
    <name evidence="2" type="ORF">JIN84_10415</name>
</gene>
<reference evidence="2" key="1">
    <citation type="submission" date="2021-01" db="EMBL/GenBank/DDBJ databases">
        <title>Modified the classification status of verrucomicrobia.</title>
        <authorList>
            <person name="Feng X."/>
        </authorList>
    </citation>
    <scope>NUCLEOTIDE SEQUENCE</scope>
    <source>
        <strain evidence="2">JCM 18052</strain>
    </source>
</reference>
<proteinExistence type="predicted"/>
<keyword evidence="3" id="KW-1185">Reference proteome</keyword>
<comment type="caution">
    <text evidence="2">The sequence shown here is derived from an EMBL/GenBank/DDBJ whole genome shotgun (WGS) entry which is preliminary data.</text>
</comment>
<name>A0A934R395_9BACT</name>
<dbReference type="InterPro" id="IPR055557">
    <property type="entry name" value="DUF7133"/>
</dbReference>
<dbReference type="RefSeq" id="WP_200350985.1">
    <property type="nucleotide sequence ID" value="NZ_BAABHZ010000006.1"/>
</dbReference>
<dbReference type="Pfam" id="PF23500">
    <property type="entry name" value="DUF7133"/>
    <property type="match status" value="1"/>
</dbReference>
<protein>
    <recommendedName>
        <fullName evidence="1">DUF7133 domain-containing protein</fullName>
    </recommendedName>
</protein>
<dbReference type="Gene3D" id="2.120.10.30">
    <property type="entry name" value="TolB, C-terminal domain"/>
    <property type="match status" value="1"/>
</dbReference>
<dbReference type="AlphaFoldDB" id="A0A934R395"/>
<dbReference type="EMBL" id="JAENIK010000011">
    <property type="protein sequence ID" value="MBK1816027.1"/>
    <property type="molecule type" value="Genomic_DNA"/>
</dbReference>
<evidence type="ECO:0000259" key="1">
    <source>
        <dbReference type="Pfam" id="PF23500"/>
    </source>
</evidence>
<accession>A0A934R395</accession>
<dbReference type="PANTHER" id="PTHR33546:SF1">
    <property type="entry name" value="LARGE, MULTIFUNCTIONAL SECRETED PROTEIN"/>
    <property type="match status" value="1"/>
</dbReference>
<dbReference type="InterPro" id="IPR011041">
    <property type="entry name" value="Quinoprot_gluc/sorb_DH_b-prop"/>
</dbReference>
<sequence length="472" mass="52181">MFLFTSLQAAPQSDYYTREEIPLPPGEVMEIGSIALMPDKQVAVTTRRGDLWICSGAYGDDLSKVTWKKFAQNLHEPLGMFWKDGALWLTQRPEVTRIKDSDNDGLADTFETICSDWGIKGDYHEYTFGSTPDKNGDIWLVLCLTGSFTADSDWRGWCLRVTPDGKMIPTCSGIRSPGGIGFNADGDTFYTDNQGVWNGSSSLKWLKPGSFQGNPSGNKFAKLANLPAPPEVDDKSRILKERTKHPEFIPPAVIFPHGKVGQSPTGIACDQTGGKFGPWEKQLLVGEQTHSQVQRVCLEKVNGLYQGAVFHFLENFEAGLIPVRLDQETGTLFVGGSNRGWASRGSKPFTFERVRWTGKTPFEIQTMTANRDGFTLNFTGPVDPATAADPKSYAMDAFTYIYQAEYGSPEVDQANPQITAATVSPDKKSVRLKIDGLVRGHVHHLSSKGVRSLDGDALWHPDAWYTLNEIPK</sequence>
<feature type="domain" description="DUF7133" evidence="1">
    <location>
        <begin position="69"/>
        <end position="299"/>
    </location>
</feature>